<dbReference type="InterPro" id="IPR001631">
    <property type="entry name" value="TopoI"/>
</dbReference>
<protein>
    <recommendedName>
        <fullName evidence="7">DNA topoisomerase I eukaryotic-type domain-containing protein</fullName>
    </recommendedName>
</protein>
<dbReference type="Gene3D" id="1.10.10.41">
    <property type="entry name" value="Yeast DNA topoisomerase - domain 1"/>
    <property type="match status" value="1"/>
</dbReference>
<dbReference type="InterPro" id="IPR008336">
    <property type="entry name" value="TopoI_DNA-bd_euk"/>
</dbReference>
<dbReference type="InterPro" id="IPR051062">
    <property type="entry name" value="Topoisomerase_IB"/>
</dbReference>
<dbReference type="PANTHER" id="PTHR10290">
    <property type="entry name" value="DNA TOPOISOMERASE I"/>
    <property type="match status" value="1"/>
</dbReference>
<dbReference type="InterPro" id="IPR013034">
    <property type="entry name" value="DNA_topo_DNA_db_N_dom1"/>
</dbReference>
<evidence type="ECO:0000256" key="3">
    <source>
        <dbReference type="ARBA" id="ARBA00023125"/>
    </source>
</evidence>
<keyword evidence="9" id="KW-1185">Reference proteome</keyword>
<dbReference type="InterPro" id="IPR036202">
    <property type="entry name" value="TopoI_DNA-bd_euk_N_sf"/>
</dbReference>
<dbReference type="InterPro" id="IPR013030">
    <property type="entry name" value="DNA_topo_DNA_db_N_dom2"/>
</dbReference>
<dbReference type="FunFam" id="1.10.10.41:FF:000001">
    <property type="entry name" value="DNA topoisomerase I"/>
    <property type="match status" value="1"/>
</dbReference>
<dbReference type="SMART" id="SM00435">
    <property type="entry name" value="TOPEUc"/>
    <property type="match status" value="1"/>
</dbReference>
<comment type="caution">
    <text evidence="8">The sequence shown here is derived from an EMBL/GenBank/DDBJ whole genome shotgun (WGS) entry which is preliminary data.</text>
</comment>
<feature type="compositionally biased region" description="Basic and acidic residues" evidence="6">
    <location>
        <begin position="86"/>
        <end position="95"/>
    </location>
</feature>
<dbReference type="PANTHER" id="PTHR10290:SF16">
    <property type="entry name" value="DNA TOPOISOMERASE 1 ALPHA"/>
    <property type="match status" value="1"/>
</dbReference>
<keyword evidence="4" id="KW-0413">Isomerase</keyword>
<evidence type="ECO:0000259" key="7">
    <source>
        <dbReference type="SMART" id="SM00435"/>
    </source>
</evidence>
<dbReference type="EMBL" id="CAKOAT010120488">
    <property type="protein sequence ID" value="CAH8332892.1"/>
    <property type="molecule type" value="Genomic_DNA"/>
</dbReference>
<name>A0ABC8JS73_ERUVS</name>
<feature type="compositionally biased region" description="Basic and acidic residues" evidence="6">
    <location>
        <begin position="145"/>
        <end position="155"/>
    </location>
</feature>
<dbReference type="AlphaFoldDB" id="A0ABC8JS73"/>
<evidence type="ECO:0000256" key="5">
    <source>
        <dbReference type="SAM" id="Coils"/>
    </source>
</evidence>
<feature type="region of interest" description="Disordered" evidence="6">
    <location>
        <begin position="57"/>
        <end position="130"/>
    </location>
</feature>
<evidence type="ECO:0000256" key="2">
    <source>
        <dbReference type="ARBA" id="ARBA00023029"/>
    </source>
</evidence>
<reference evidence="8 9" key="1">
    <citation type="submission" date="2022-03" db="EMBL/GenBank/DDBJ databases">
        <authorList>
            <person name="Macdonald S."/>
            <person name="Ahmed S."/>
            <person name="Newling K."/>
        </authorList>
    </citation>
    <scope>NUCLEOTIDE SEQUENCE [LARGE SCALE GENOMIC DNA]</scope>
</reference>
<evidence type="ECO:0000313" key="8">
    <source>
        <dbReference type="EMBL" id="CAH8332892.1"/>
    </source>
</evidence>
<comment type="similarity">
    <text evidence="1">Belongs to the type IB topoisomerase family.</text>
</comment>
<dbReference type="SUPFAM" id="SSF56741">
    <property type="entry name" value="Eukaryotic DNA topoisomerase I, N-terminal DNA-binding fragment"/>
    <property type="match status" value="1"/>
</dbReference>
<keyword evidence="5" id="KW-0175">Coiled coil</keyword>
<dbReference type="PRINTS" id="PR00416">
    <property type="entry name" value="EUTPISMRASEI"/>
</dbReference>
<dbReference type="GO" id="GO:0003677">
    <property type="term" value="F:DNA binding"/>
    <property type="evidence" value="ECO:0007669"/>
    <property type="project" value="UniProtKB-KW"/>
</dbReference>
<sequence>MKKGLGEATSVYKSDDDKTLSARLKVNLIQFTKQQFPVQSSNVHMTSSLTVQIKTSVGASSSKSVHNNIKRNGLKPKIEGQSSQALEKRPSDKKRSSSNPSPAKRPKLSEPTSPLNMEQGSRTAATPDSNLEAFKRLTLNQVMVKEDNSDSDDHIPIASRMRSNRKPSSVNKGVMKDFKSLDGQKKWTTLEHNGVMFPPPYKCHGVKILYQGKPVYLTPEQEEVATMFAKMRETEYYNKPLFRENFWNDWEDILGKNHVIRNLDDCDFSPIYEWYMQDMEIRKQKSREEKIILKVERLKQQEKYNWAVIDGVKEMVVNFRVGPPGLFRGWGDHPNMGKLKRRIRPCDVTINIGRDAPIPECPIPGERWKEVKHDNTVTWLAFWDDPINPQQIMCIFLPASSLLKGLRTKDISNKDATKHETEVATYLIDKLSLGAGNEKVAINSDPDQRTVSESHGPQVERMAVKIEELREQIEELDIDLEETEKETVATDGESDFLIVEPVNATDSNVPVFTEPAIKHADKMASEVPKETALSPEVEPILTQTAYNKE</sequence>
<evidence type="ECO:0000256" key="6">
    <source>
        <dbReference type="SAM" id="MobiDB-lite"/>
    </source>
</evidence>
<dbReference type="Pfam" id="PF02919">
    <property type="entry name" value="Topoisom_I_N"/>
    <property type="match status" value="1"/>
</dbReference>
<evidence type="ECO:0000313" key="9">
    <source>
        <dbReference type="Proteomes" id="UP001642260"/>
    </source>
</evidence>
<evidence type="ECO:0000256" key="1">
    <source>
        <dbReference type="ARBA" id="ARBA00006645"/>
    </source>
</evidence>
<gene>
    <name evidence="8" type="ORF">ERUC_LOCUS12730</name>
</gene>
<keyword evidence="2" id="KW-0799">Topoisomerase</keyword>
<feature type="compositionally biased region" description="Polar residues" evidence="6">
    <location>
        <begin position="57"/>
        <end position="67"/>
    </location>
</feature>
<dbReference type="InterPro" id="IPR013499">
    <property type="entry name" value="TopoI_euk"/>
</dbReference>
<keyword evidence="3" id="KW-0238">DNA-binding</keyword>
<dbReference type="Proteomes" id="UP001642260">
    <property type="component" value="Unassembled WGS sequence"/>
</dbReference>
<feature type="region of interest" description="Disordered" evidence="6">
    <location>
        <begin position="145"/>
        <end position="173"/>
    </location>
</feature>
<dbReference type="GO" id="GO:0003916">
    <property type="term" value="F:DNA topoisomerase activity"/>
    <property type="evidence" value="ECO:0007669"/>
    <property type="project" value="UniProtKB-KW"/>
</dbReference>
<organism evidence="8 9">
    <name type="scientific">Eruca vesicaria subsp. sativa</name>
    <name type="common">Garden rocket</name>
    <name type="synonym">Eruca sativa</name>
    <dbReference type="NCBI Taxonomy" id="29727"/>
    <lineage>
        <taxon>Eukaryota</taxon>
        <taxon>Viridiplantae</taxon>
        <taxon>Streptophyta</taxon>
        <taxon>Embryophyta</taxon>
        <taxon>Tracheophyta</taxon>
        <taxon>Spermatophyta</taxon>
        <taxon>Magnoliopsida</taxon>
        <taxon>eudicotyledons</taxon>
        <taxon>Gunneridae</taxon>
        <taxon>Pentapetalae</taxon>
        <taxon>rosids</taxon>
        <taxon>malvids</taxon>
        <taxon>Brassicales</taxon>
        <taxon>Brassicaceae</taxon>
        <taxon>Brassiceae</taxon>
        <taxon>Eruca</taxon>
    </lineage>
</organism>
<feature type="compositionally biased region" description="Polar residues" evidence="6">
    <location>
        <begin position="110"/>
        <end position="129"/>
    </location>
</feature>
<accession>A0ABC8JS73</accession>
<feature type="coiled-coil region" evidence="5">
    <location>
        <begin position="459"/>
        <end position="486"/>
    </location>
</feature>
<feature type="domain" description="DNA topoisomerase I eukaryotic-type" evidence="7">
    <location>
        <begin position="326"/>
        <end position="538"/>
    </location>
</feature>
<proteinExistence type="inferred from homology"/>
<dbReference type="CDD" id="cd00660">
    <property type="entry name" value="Topoisomer_IB_N"/>
    <property type="match status" value="1"/>
</dbReference>
<dbReference type="Gene3D" id="2.170.11.10">
    <property type="entry name" value="DNA Topoisomerase I, domain 2"/>
    <property type="match status" value="1"/>
</dbReference>
<evidence type="ECO:0000256" key="4">
    <source>
        <dbReference type="ARBA" id="ARBA00023235"/>
    </source>
</evidence>